<protein>
    <recommendedName>
        <fullName evidence="3">PBP domain-containing protein</fullName>
    </recommendedName>
</protein>
<dbReference type="InterPro" id="IPR024370">
    <property type="entry name" value="PBP_domain"/>
</dbReference>
<dbReference type="PANTHER" id="PTHR42996">
    <property type="entry name" value="PHOSPHATE-BINDING PROTEIN PSTS"/>
    <property type="match status" value="1"/>
</dbReference>
<name>A0A3S0Q4H9_9GAMM</name>
<dbReference type="PANTHER" id="PTHR42996:SF1">
    <property type="entry name" value="PHOSPHATE-BINDING PROTEIN PSTS"/>
    <property type="match status" value="1"/>
</dbReference>
<keyword evidence="2" id="KW-0732">Signal</keyword>
<gene>
    <name evidence="4" type="ORF">EKH80_10885</name>
</gene>
<reference evidence="4 5" key="1">
    <citation type="submission" date="2018-12" db="EMBL/GenBank/DDBJ databases">
        <title>Dyella dinghuensis sp. nov. DHOA06 and Dyella choica sp. nov. 4M-K27, isolated from forest soil.</title>
        <authorList>
            <person name="Qiu L.-H."/>
            <person name="Gao Z.-H."/>
        </authorList>
    </citation>
    <scope>NUCLEOTIDE SEQUENCE [LARGE SCALE GENOMIC DNA]</scope>
    <source>
        <strain evidence="4 5">4M-K27</strain>
    </source>
</reference>
<comment type="similarity">
    <text evidence="1">Belongs to the PstS family.</text>
</comment>
<evidence type="ECO:0000313" key="4">
    <source>
        <dbReference type="EMBL" id="RUL75234.1"/>
    </source>
</evidence>
<organism evidence="4 5">
    <name type="scientific">Dyella choica</name>
    <dbReference type="NCBI Taxonomy" id="1927959"/>
    <lineage>
        <taxon>Bacteria</taxon>
        <taxon>Pseudomonadati</taxon>
        <taxon>Pseudomonadota</taxon>
        <taxon>Gammaproteobacteria</taxon>
        <taxon>Lysobacterales</taxon>
        <taxon>Rhodanobacteraceae</taxon>
        <taxon>Dyella</taxon>
    </lineage>
</organism>
<keyword evidence="5" id="KW-1185">Reference proteome</keyword>
<dbReference type="InterPro" id="IPR050962">
    <property type="entry name" value="Phosphate-bind_PstS"/>
</dbReference>
<dbReference type="Pfam" id="PF12849">
    <property type="entry name" value="PBP_like_2"/>
    <property type="match status" value="1"/>
</dbReference>
<sequence>MASNSGGLSAMGNTMSNGLNRLNTRTKLIAGALALVMAGVSHAGTQVGGGATLPSLLYVGSAAANPSTPQLTDASVTNPPSYVGAIASGSLLGVYDSTNGTTSSYCLTGSGSGKNILAGITNNSVQDVCPTSGTSPVLHGFGAPVVSRTDLTQPNFAAADAPLSQADFSNYTGNHGGSLPVQFPVVVGAVAIAFNLTDSTGAQVTSSEVNFSDLQVCQIFSGQITNWSDSRLANAFTLTAGVTIPSSAINVQYRKDGSGTSFSFSNHLSAVCAAAGLSGGPFEANQAFVGASPAVTSNFFTTAPSGWTGSSGNAGVAAAIGSTASSIGYVELANAQATNPGLQFGSVNGKSPVSNFSVSSITGSSIAFNQVISSTNNTNGTPALTAISPAPTTQCIAIVRPNKYAAPSSTLGSIVPVGSYPIVAVSYFLGNSTGNGSDQATTQGLVTSPYNSAITSHVTAVGGLQFIGLGSNSFTSSQVSGCYGL</sequence>
<evidence type="ECO:0000256" key="2">
    <source>
        <dbReference type="SAM" id="SignalP"/>
    </source>
</evidence>
<accession>A0A3S0Q4H9</accession>
<feature type="chain" id="PRO_5018705256" description="PBP domain-containing protein" evidence="2">
    <location>
        <begin position="44"/>
        <end position="485"/>
    </location>
</feature>
<feature type="domain" description="PBP" evidence="3">
    <location>
        <begin position="99"/>
        <end position="349"/>
    </location>
</feature>
<evidence type="ECO:0000256" key="1">
    <source>
        <dbReference type="ARBA" id="ARBA00008725"/>
    </source>
</evidence>
<dbReference type="Proteomes" id="UP000274358">
    <property type="component" value="Unassembled WGS sequence"/>
</dbReference>
<evidence type="ECO:0000313" key="5">
    <source>
        <dbReference type="Proteomes" id="UP000274358"/>
    </source>
</evidence>
<feature type="signal peptide" evidence="2">
    <location>
        <begin position="1"/>
        <end position="43"/>
    </location>
</feature>
<comment type="caution">
    <text evidence="4">The sequence shown here is derived from an EMBL/GenBank/DDBJ whole genome shotgun (WGS) entry which is preliminary data.</text>
</comment>
<evidence type="ECO:0000259" key="3">
    <source>
        <dbReference type="Pfam" id="PF12849"/>
    </source>
</evidence>
<dbReference type="SUPFAM" id="SSF53850">
    <property type="entry name" value="Periplasmic binding protein-like II"/>
    <property type="match status" value="1"/>
</dbReference>
<dbReference type="Gene3D" id="3.40.190.10">
    <property type="entry name" value="Periplasmic binding protein-like II"/>
    <property type="match status" value="2"/>
</dbReference>
<proteinExistence type="inferred from homology"/>
<dbReference type="AlphaFoldDB" id="A0A3S0Q4H9"/>
<dbReference type="EMBL" id="RYYV01000007">
    <property type="protein sequence ID" value="RUL75234.1"/>
    <property type="molecule type" value="Genomic_DNA"/>
</dbReference>